<feature type="transmembrane region" description="Helical" evidence="2">
    <location>
        <begin position="35"/>
        <end position="57"/>
    </location>
</feature>
<feature type="transmembrane region" description="Helical" evidence="2">
    <location>
        <begin position="126"/>
        <end position="149"/>
    </location>
</feature>
<proteinExistence type="predicted"/>
<keyword evidence="2" id="KW-1133">Transmembrane helix</keyword>
<evidence type="ECO:0000256" key="1">
    <source>
        <dbReference type="SAM" id="Coils"/>
    </source>
</evidence>
<organism evidence="3 4">
    <name type="scientific">Candidatus Bealeia paramacronuclearis</name>
    <dbReference type="NCBI Taxonomy" id="1921001"/>
    <lineage>
        <taxon>Bacteria</taxon>
        <taxon>Pseudomonadati</taxon>
        <taxon>Pseudomonadota</taxon>
        <taxon>Alphaproteobacteria</taxon>
        <taxon>Holosporales</taxon>
        <taxon>Holosporaceae</taxon>
        <taxon>Candidatus Bealeia</taxon>
    </lineage>
</organism>
<keyword evidence="2" id="KW-0812">Transmembrane</keyword>
<protein>
    <submittedName>
        <fullName evidence="3">MotA/TolQ/ExbB proton channel family protein</fullName>
    </submittedName>
</protein>
<dbReference type="RefSeq" id="WP_331255284.1">
    <property type="nucleotide sequence ID" value="NZ_CP133270.1"/>
</dbReference>
<name>A0ABZ2C1N9_9PROT</name>
<keyword evidence="2" id="KW-0472">Membrane</keyword>
<feature type="transmembrane region" description="Helical" evidence="2">
    <location>
        <begin position="183"/>
        <end position="202"/>
    </location>
</feature>
<sequence length="377" mass="41591">MIRHYLIRMSGIVFAVALLSGALWSSLKPILKTNIPLNCAILAVMGIGVVYSFYLVLRLKKEMAWGEAYQLGRPRAWAECQPKLLSPLAQVLEQEGLHYQPSLIRLQLEAVWSTLEESRSLLRYSVGLLVFMGLLGTFWGLSGTIAGIAQMVQNLPVDMAASTQFFTQLKTGIESPLMGMGTAFGSSLFGLAGSLVVGILALQASHAENRFFQELEGWVIPLTESPTQFSSENTLPPALLQAMVGELTQNLVQLTKLVDRGHTKQTSIETQLKALVSNLAKLSDQMRVEQNLLMKLGEGQLELQEIQTRLRKAIEQNELGIDEITKQHLQNMDLSLQSIARELPQGQAELMSHLGQELRMMSHVISKPGVTSLKKAG</sequence>
<feature type="coiled-coil region" evidence="1">
    <location>
        <begin position="272"/>
        <end position="316"/>
    </location>
</feature>
<dbReference type="EMBL" id="CP133270">
    <property type="protein sequence ID" value="WVX66411.1"/>
    <property type="molecule type" value="Genomic_DNA"/>
</dbReference>
<reference evidence="3 4" key="1">
    <citation type="journal article" date="2024" name="Environ. Microbiol.">
        <title>Novel evolutionary insights on the interactions of the Holosporales (Alphaproteobacteria) with eukaryotic hosts from comparative genomics.</title>
        <authorList>
            <person name="Giovannini M."/>
            <person name="Petroni G."/>
            <person name="Castelli M."/>
        </authorList>
    </citation>
    <scope>NUCLEOTIDE SEQUENCE [LARGE SCALE GENOMIC DNA]</scope>
    <source>
        <strain evidence="3 4">US_Bl 15I1</strain>
    </source>
</reference>
<evidence type="ECO:0000313" key="3">
    <source>
        <dbReference type="EMBL" id="WVX66411.1"/>
    </source>
</evidence>
<gene>
    <name evidence="3" type="ORF">Bealeia1_00589</name>
</gene>
<accession>A0ABZ2C1N9</accession>
<keyword evidence="1" id="KW-0175">Coiled coil</keyword>
<evidence type="ECO:0000313" key="4">
    <source>
        <dbReference type="Proteomes" id="UP001330434"/>
    </source>
</evidence>
<evidence type="ECO:0000256" key="2">
    <source>
        <dbReference type="SAM" id="Phobius"/>
    </source>
</evidence>
<dbReference type="Proteomes" id="UP001330434">
    <property type="component" value="Chromosome"/>
</dbReference>
<keyword evidence="4" id="KW-1185">Reference proteome</keyword>